<dbReference type="Gene3D" id="1.20.140.10">
    <property type="entry name" value="Butyryl-CoA Dehydrogenase, subunit A, domain 3"/>
    <property type="match status" value="1"/>
</dbReference>
<reference evidence="4 5" key="1">
    <citation type="journal article" date="2013" name="Genome Announc.">
        <title>Draft Genome Sequence of the Lignocellulose Decomposer Thermobifida fusca Strain TM51.</title>
        <authorList>
            <person name="Toth A."/>
            <person name="Barna T."/>
            <person name="Nagy I."/>
            <person name="Horvath B."/>
            <person name="Nagy I."/>
            <person name="Tancsics A."/>
            <person name="Kriszt B."/>
            <person name="Baka E."/>
            <person name="Fekete C."/>
            <person name="Kukolya J."/>
        </authorList>
    </citation>
    <scope>NUCLEOTIDE SEQUENCE [LARGE SCALE GENOMIC DNA]</scope>
    <source>
        <strain evidence="4 5">TM51</strain>
    </source>
</reference>
<dbReference type="SUPFAM" id="SSF47203">
    <property type="entry name" value="Acyl-CoA dehydrogenase C-terminal domain-like"/>
    <property type="match status" value="1"/>
</dbReference>
<comment type="caution">
    <text evidence="4">The sequence shown here is derived from an EMBL/GenBank/DDBJ whole genome shotgun (WGS) entry which is preliminary data.</text>
</comment>
<dbReference type="Pfam" id="PF08028">
    <property type="entry name" value="Acyl-CoA_dh_2"/>
    <property type="match status" value="1"/>
</dbReference>
<feature type="domain" description="Acyl-CoA dehydrogenase C-terminal" evidence="3">
    <location>
        <begin position="245"/>
        <end position="378"/>
    </location>
</feature>
<dbReference type="InterPro" id="IPR013107">
    <property type="entry name" value="Acyl-CoA_DH_C"/>
</dbReference>
<dbReference type="GO" id="GO:0050660">
    <property type="term" value="F:flavin adenine dinucleotide binding"/>
    <property type="evidence" value="ECO:0007669"/>
    <property type="project" value="InterPro"/>
</dbReference>
<dbReference type="PANTHER" id="PTHR43884">
    <property type="entry name" value="ACYL-COA DEHYDROGENASE"/>
    <property type="match status" value="1"/>
</dbReference>
<accession>A0A9P2TAW3</accession>
<evidence type="ECO:0000256" key="1">
    <source>
        <dbReference type="ARBA" id="ARBA00023002"/>
    </source>
</evidence>
<organism evidence="4 5">
    <name type="scientific">Thermobifida fusca TM51</name>
    <dbReference type="NCBI Taxonomy" id="1169414"/>
    <lineage>
        <taxon>Bacteria</taxon>
        <taxon>Bacillati</taxon>
        <taxon>Actinomycetota</taxon>
        <taxon>Actinomycetes</taxon>
        <taxon>Streptosporangiales</taxon>
        <taxon>Nocardiopsidaceae</taxon>
        <taxon>Thermobifida</taxon>
    </lineage>
</organism>
<evidence type="ECO:0000259" key="2">
    <source>
        <dbReference type="Pfam" id="PF02771"/>
    </source>
</evidence>
<dbReference type="GO" id="GO:0006552">
    <property type="term" value="P:L-leucine catabolic process"/>
    <property type="evidence" value="ECO:0007669"/>
    <property type="project" value="TreeGrafter"/>
</dbReference>
<gene>
    <name evidence="4" type="ORF">TM51_07826</name>
</gene>
<sequence>MTDTVTARLITDDSDALRTAHALVPRLAAEADQRDAERRLPWPELAEIRASGLLGITVPASRGGAEVAAATVAEVMRLVGTVDLSVAQILQPHFAFLYSLRRNGSPTLQEKVFTDVLNGALVGNAQAERTGKHSHDQRTTLERTGADRYRITGVKYYATGSLFAQWLAVTALLPVSGHADPQPHAVFVPADTPGVEVVDDWDGMGQRTTGSGTVRLTGVDVSAAWVVPHYRSFTHPFPYGPFAQLGHAAIDIGLARGALERAAEFVRTRSRPYVESGSDTATGDPLVVQQFGELELQVRAAEALLERAAAAVDAADAHPTAATVAEASLAVAAAKAAGGRAAVTVANALFEVAGTRSAADPLNLHRYWRDARTHTLHDPIRWKIQHLGRFALTGQRPPRHGQI</sequence>
<keyword evidence="5" id="KW-1185">Reference proteome</keyword>
<dbReference type="SUPFAM" id="SSF56645">
    <property type="entry name" value="Acyl-CoA dehydrogenase NM domain-like"/>
    <property type="match status" value="1"/>
</dbReference>
<dbReference type="InterPro" id="IPR009100">
    <property type="entry name" value="AcylCoA_DH/oxidase_NM_dom_sf"/>
</dbReference>
<evidence type="ECO:0008006" key="6">
    <source>
        <dbReference type="Google" id="ProtNLM"/>
    </source>
</evidence>
<dbReference type="Gene3D" id="2.40.110.10">
    <property type="entry name" value="Butyryl-CoA Dehydrogenase, subunit A, domain 2"/>
    <property type="match status" value="1"/>
</dbReference>
<dbReference type="InterPro" id="IPR013786">
    <property type="entry name" value="AcylCoA_DH/ox_N"/>
</dbReference>
<dbReference type="InterPro" id="IPR036250">
    <property type="entry name" value="AcylCo_DH-like_C"/>
</dbReference>
<dbReference type="AlphaFoldDB" id="A0A9P2TAW3"/>
<dbReference type="PIRSF" id="PIRSF016578">
    <property type="entry name" value="HsaA"/>
    <property type="match status" value="1"/>
</dbReference>
<dbReference type="Pfam" id="PF02771">
    <property type="entry name" value="Acyl-CoA_dh_N"/>
    <property type="match status" value="1"/>
</dbReference>
<evidence type="ECO:0000259" key="3">
    <source>
        <dbReference type="Pfam" id="PF08028"/>
    </source>
</evidence>
<dbReference type="Proteomes" id="UP000014184">
    <property type="component" value="Unassembled WGS sequence"/>
</dbReference>
<dbReference type="Gene3D" id="1.10.540.10">
    <property type="entry name" value="Acyl-CoA dehydrogenase/oxidase, N-terminal domain"/>
    <property type="match status" value="1"/>
</dbReference>
<dbReference type="InterPro" id="IPR046373">
    <property type="entry name" value="Acyl-CoA_Oxase/DH_mid-dom_sf"/>
</dbReference>
<dbReference type="GO" id="GO:0008470">
    <property type="term" value="F:3-methylbutanoyl-CoA dehydrogenase activity"/>
    <property type="evidence" value="ECO:0007669"/>
    <property type="project" value="TreeGrafter"/>
</dbReference>
<dbReference type="RefSeq" id="WP_016188675.1">
    <property type="nucleotide sequence ID" value="NZ_AOSG01000038.1"/>
</dbReference>
<evidence type="ECO:0000313" key="4">
    <source>
        <dbReference type="EMBL" id="EOR71378.1"/>
    </source>
</evidence>
<name>A0A9P2TAW3_THEFU</name>
<dbReference type="InterPro" id="IPR023922">
    <property type="entry name" value="S04_starv_induced_SfnB"/>
</dbReference>
<keyword evidence="1" id="KW-0560">Oxidoreductase</keyword>
<dbReference type="PANTHER" id="PTHR43884:SF12">
    <property type="entry name" value="ISOVALERYL-COA DEHYDROGENASE, MITOCHONDRIAL-RELATED"/>
    <property type="match status" value="1"/>
</dbReference>
<dbReference type="EMBL" id="AOSG01000038">
    <property type="protein sequence ID" value="EOR71378.1"/>
    <property type="molecule type" value="Genomic_DNA"/>
</dbReference>
<dbReference type="NCBIfam" id="TIGR04022">
    <property type="entry name" value="sulfur_SfnB"/>
    <property type="match status" value="1"/>
</dbReference>
<evidence type="ECO:0000313" key="5">
    <source>
        <dbReference type="Proteomes" id="UP000014184"/>
    </source>
</evidence>
<proteinExistence type="predicted"/>
<protein>
    <recommendedName>
        <fullName evidence="6">SfnB family sulfur acquisition oxidoreductase</fullName>
    </recommendedName>
</protein>
<dbReference type="InterPro" id="IPR037069">
    <property type="entry name" value="AcylCoA_DH/ox_N_sf"/>
</dbReference>
<feature type="domain" description="Acyl-CoA dehydrogenase/oxidase N-terminal" evidence="2">
    <location>
        <begin position="26"/>
        <end position="119"/>
    </location>
</feature>